<sequence>MSNGQVTALPGALTHGGWAMGGEAEPDGQDRAEEASRPVALEETFTRVVDEGRRRLSRPWLPLVATGLVGGVDIVTGVLALLLVQHAMAASPLSELVAGLAFSVGFIALTMAGSELFTEDFLIPVMTIIARQATYRELVRLWSVTLAANLAAGWILTYIVIVGYPRLRPTAIEAGSSFIELGTTWRALALAVLAGVVMTLLTWTQHSSTSPGVKLVPAVTTAFLLGGGGLNHVVVGSLLIFAGLQTGHAPYGYADWAGTAALAAAGNMLGGILLVTTLRLAQVPRKLADHRAASAADRTVRPEEPDT</sequence>
<dbReference type="Gene3D" id="1.20.1080.10">
    <property type="entry name" value="Glycerol uptake facilitator protein"/>
    <property type="match status" value="1"/>
</dbReference>
<dbReference type="EMBL" id="BAAABM010000007">
    <property type="protein sequence ID" value="GAA0319976.1"/>
    <property type="molecule type" value="Genomic_DNA"/>
</dbReference>
<gene>
    <name evidence="7" type="ORF">GCM10010151_07080</name>
</gene>
<proteinExistence type="predicted"/>
<dbReference type="PANTHER" id="PTHR30520">
    <property type="entry name" value="FORMATE TRANSPORTER-RELATED"/>
    <property type="match status" value="1"/>
</dbReference>
<organism evidence="7 8">
    <name type="scientific">Actinoallomurus spadix</name>
    <dbReference type="NCBI Taxonomy" id="79912"/>
    <lineage>
        <taxon>Bacteria</taxon>
        <taxon>Bacillati</taxon>
        <taxon>Actinomycetota</taxon>
        <taxon>Actinomycetes</taxon>
        <taxon>Streptosporangiales</taxon>
        <taxon>Thermomonosporaceae</taxon>
        <taxon>Actinoallomurus</taxon>
    </lineage>
</organism>
<feature type="transmembrane region" description="Helical" evidence="6">
    <location>
        <begin position="215"/>
        <end position="244"/>
    </location>
</feature>
<keyword evidence="2 6" id="KW-0812">Transmembrane</keyword>
<dbReference type="InterPro" id="IPR000292">
    <property type="entry name" value="For/NO2_transpt"/>
</dbReference>
<evidence type="ECO:0000256" key="3">
    <source>
        <dbReference type="ARBA" id="ARBA00022989"/>
    </source>
</evidence>
<protein>
    <submittedName>
        <fullName evidence="7">Formate/nitrite transporter family protein</fullName>
    </submittedName>
</protein>
<evidence type="ECO:0000313" key="8">
    <source>
        <dbReference type="Proteomes" id="UP001501822"/>
    </source>
</evidence>
<feature type="transmembrane region" description="Helical" evidence="6">
    <location>
        <begin position="138"/>
        <end position="164"/>
    </location>
</feature>
<accession>A0ABP3FK99</accession>
<evidence type="ECO:0000256" key="4">
    <source>
        <dbReference type="ARBA" id="ARBA00023136"/>
    </source>
</evidence>
<feature type="transmembrane region" description="Helical" evidence="6">
    <location>
        <begin position="96"/>
        <end position="117"/>
    </location>
</feature>
<dbReference type="Proteomes" id="UP001501822">
    <property type="component" value="Unassembled WGS sequence"/>
</dbReference>
<dbReference type="Pfam" id="PF01226">
    <property type="entry name" value="Form_Nir_trans"/>
    <property type="match status" value="1"/>
</dbReference>
<feature type="transmembrane region" description="Helical" evidence="6">
    <location>
        <begin position="60"/>
        <end position="84"/>
    </location>
</feature>
<dbReference type="PANTHER" id="PTHR30520:SF2">
    <property type="entry name" value="INNER MEMBRANE PROTEIN YFDC"/>
    <property type="match status" value="1"/>
</dbReference>
<name>A0ABP3FK99_9ACTN</name>
<reference evidence="8" key="1">
    <citation type="journal article" date="2019" name="Int. J. Syst. Evol. Microbiol.">
        <title>The Global Catalogue of Microorganisms (GCM) 10K type strain sequencing project: providing services to taxonomists for standard genome sequencing and annotation.</title>
        <authorList>
            <consortium name="The Broad Institute Genomics Platform"/>
            <consortium name="The Broad Institute Genome Sequencing Center for Infectious Disease"/>
            <person name="Wu L."/>
            <person name="Ma J."/>
        </authorList>
    </citation>
    <scope>NUCLEOTIDE SEQUENCE [LARGE SCALE GENOMIC DNA]</scope>
    <source>
        <strain evidence="8">JCM 3146</strain>
    </source>
</reference>
<keyword evidence="4 6" id="KW-0472">Membrane</keyword>
<comment type="subcellular location">
    <subcellularLocation>
        <location evidence="1">Membrane</location>
        <topology evidence="1">Multi-pass membrane protein</topology>
    </subcellularLocation>
</comment>
<evidence type="ECO:0000256" key="1">
    <source>
        <dbReference type="ARBA" id="ARBA00004141"/>
    </source>
</evidence>
<evidence type="ECO:0000256" key="2">
    <source>
        <dbReference type="ARBA" id="ARBA00022692"/>
    </source>
</evidence>
<evidence type="ECO:0000256" key="5">
    <source>
        <dbReference type="SAM" id="MobiDB-lite"/>
    </source>
</evidence>
<feature type="transmembrane region" description="Helical" evidence="6">
    <location>
        <begin position="184"/>
        <end position="203"/>
    </location>
</feature>
<dbReference type="InterPro" id="IPR023271">
    <property type="entry name" value="Aquaporin-like"/>
</dbReference>
<evidence type="ECO:0000256" key="6">
    <source>
        <dbReference type="SAM" id="Phobius"/>
    </source>
</evidence>
<comment type="caution">
    <text evidence="7">The sequence shown here is derived from an EMBL/GenBank/DDBJ whole genome shotgun (WGS) entry which is preliminary data.</text>
</comment>
<feature type="transmembrane region" description="Helical" evidence="6">
    <location>
        <begin position="256"/>
        <end position="281"/>
    </location>
</feature>
<keyword evidence="3 6" id="KW-1133">Transmembrane helix</keyword>
<dbReference type="RefSeq" id="WP_252800254.1">
    <property type="nucleotide sequence ID" value="NZ_BAAABM010000007.1"/>
</dbReference>
<evidence type="ECO:0000313" key="7">
    <source>
        <dbReference type="EMBL" id="GAA0319976.1"/>
    </source>
</evidence>
<feature type="region of interest" description="Disordered" evidence="5">
    <location>
        <begin position="1"/>
        <end position="36"/>
    </location>
</feature>
<keyword evidence="8" id="KW-1185">Reference proteome</keyword>